<feature type="compositionally biased region" description="Polar residues" evidence="1">
    <location>
        <begin position="599"/>
        <end position="611"/>
    </location>
</feature>
<feature type="compositionally biased region" description="Basic and acidic residues" evidence="1">
    <location>
        <begin position="391"/>
        <end position="401"/>
    </location>
</feature>
<dbReference type="EMBL" id="KN124946">
    <property type="protein sequence ID" value="KFO19651.1"/>
    <property type="molecule type" value="Genomic_DNA"/>
</dbReference>
<feature type="region of interest" description="Disordered" evidence="1">
    <location>
        <begin position="541"/>
        <end position="620"/>
    </location>
</feature>
<dbReference type="eggNOG" id="ENOG502RGW5">
    <property type="taxonomic scope" value="Eukaryota"/>
</dbReference>
<reference evidence="2 3" key="1">
    <citation type="submission" date="2013-11" db="EMBL/GenBank/DDBJ databases">
        <title>The Damaraland mole rat (Fukomys damarensis) genome and evolution of African mole rats.</title>
        <authorList>
            <person name="Gladyshev V.N."/>
            <person name="Fang X."/>
        </authorList>
    </citation>
    <scope>NUCLEOTIDE SEQUENCE [LARGE SCALE GENOMIC DNA]</scope>
    <source>
        <tissue evidence="2">Liver</tissue>
    </source>
</reference>
<protein>
    <submittedName>
        <fullName evidence="2">Specifically androgen-regulated gene protein</fullName>
    </submittedName>
</protein>
<feature type="region of interest" description="Disordered" evidence="1">
    <location>
        <begin position="452"/>
        <end position="516"/>
    </location>
</feature>
<feature type="compositionally biased region" description="Basic and acidic residues" evidence="1">
    <location>
        <begin position="229"/>
        <end position="238"/>
    </location>
</feature>
<feature type="compositionally biased region" description="Polar residues" evidence="1">
    <location>
        <begin position="358"/>
        <end position="372"/>
    </location>
</feature>
<accession>A0A091DA15</accession>
<dbReference type="Proteomes" id="UP000028990">
    <property type="component" value="Unassembled WGS sequence"/>
</dbReference>
<dbReference type="InterPro" id="IPR026152">
    <property type="entry name" value="SARG"/>
</dbReference>
<evidence type="ECO:0000313" key="2">
    <source>
        <dbReference type="EMBL" id="KFO19651.1"/>
    </source>
</evidence>
<feature type="compositionally biased region" description="Polar residues" evidence="1">
    <location>
        <begin position="83"/>
        <end position="102"/>
    </location>
</feature>
<dbReference type="AlphaFoldDB" id="A0A091DA15"/>
<feature type="compositionally biased region" description="Polar residues" evidence="1">
    <location>
        <begin position="135"/>
        <end position="147"/>
    </location>
</feature>
<feature type="compositionally biased region" description="Low complexity" evidence="1">
    <location>
        <begin position="428"/>
        <end position="440"/>
    </location>
</feature>
<dbReference type="PANTHER" id="PTHR21555:SF0">
    <property type="entry name" value="SPECIFICALLY ANDROGEN-REGULATED GENE PROTEIN"/>
    <property type="match status" value="1"/>
</dbReference>
<evidence type="ECO:0000256" key="1">
    <source>
        <dbReference type="SAM" id="MobiDB-lite"/>
    </source>
</evidence>
<dbReference type="PANTHER" id="PTHR21555">
    <property type="entry name" value="SPECIFICALLY ANDROGEN-REGULATED GENE PROTEIN"/>
    <property type="match status" value="1"/>
</dbReference>
<evidence type="ECO:0000313" key="3">
    <source>
        <dbReference type="Proteomes" id="UP000028990"/>
    </source>
</evidence>
<feature type="compositionally biased region" description="Low complexity" evidence="1">
    <location>
        <begin position="239"/>
        <end position="249"/>
    </location>
</feature>
<feature type="region of interest" description="Disordered" evidence="1">
    <location>
        <begin position="261"/>
        <end position="440"/>
    </location>
</feature>
<organism evidence="2 3">
    <name type="scientific">Fukomys damarensis</name>
    <name type="common">Damaraland mole rat</name>
    <name type="synonym">Cryptomys damarensis</name>
    <dbReference type="NCBI Taxonomy" id="885580"/>
    <lineage>
        <taxon>Eukaryota</taxon>
        <taxon>Metazoa</taxon>
        <taxon>Chordata</taxon>
        <taxon>Craniata</taxon>
        <taxon>Vertebrata</taxon>
        <taxon>Euteleostomi</taxon>
        <taxon>Mammalia</taxon>
        <taxon>Eutheria</taxon>
        <taxon>Euarchontoglires</taxon>
        <taxon>Glires</taxon>
        <taxon>Rodentia</taxon>
        <taxon>Hystricomorpha</taxon>
        <taxon>Bathyergidae</taxon>
        <taxon>Fukomys</taxon>
    </lineage>
</organism>
<sequence length="648" mass="68296">MARGQRLSRMEALQCQAAVAVKTECRSDGRSTYSWLVKARLGTLSASLRFPSGSPFRHPCTLLRVMPERELWPEGPGSAPGTHLSSRDSMMSATSTHSESGDNSYDFLSAEEKECLLFLEETIGSLDAEADSILSTDESEPATTPQGSRALPVTQPALQGNPGAIITQPRPELRRLTETPSSYPPEGGLGRRSGSYSLPRNIHISRDQNFRKSTAQTNGLFPGGGSEGHVAEPRKERASQSSGAPASPRSAALGLDTVLIPPPEAFQDPWQGQSGKDSLPEGLGEQSRAPLQVVAPMSHTASKRGAAGCPGQPLAPPAQLSQDARAEDAPFPSGDNSHTPAAPVTAQKPRKLPPNIVLKSSRSSFHSEPQSWRSRHAEAGEAAPAPSSLQEQRKARREALKKLGLPQDLEEPGFHLSHPASSVRLKKTQAQGPATAPAPAQPVALASVSAALPAAGKAPAPAPGASPGKVCTAAQEAPPGKASAQKSSPIPIPKTPKANSPPTKPKPDSGLTLQEGSILGLKQMNFKSNTLERSGIGLSSYLSAERDPSPKASTSLGKDSVLGKISPSVLRNSRPRPASLGTGKDFAGIQVGKLADLEQGQSPKRLSYQGQSRDKLPRPLCVSVKISPKGLPDEHRREALRKLGLLKE</sequence>
<feature type="compositionally biased region" description="Low complexity" evidence="1">
    <location>
        <begin position="452"/>
        <end position="470"/>
    </location>
</feature>
<dbReference type="Pfam" id="PF15385">
    <property type="entry name" value="SARG"/>
    <property type="match status" value="1"/>
</dbReference>
<feature type="region of interest" description="Disordered" evidence="1">
    <location>
        <begin position="135"/>
        <end position="249"/>
    </location>
</feature>
<dbReference type="STRING" id="885580.ENSFDAP00000022080"/>
<feature type="region of interest" description="Disordered" evidence="1">
    <location>
        <begin position="73"/>
        <end position="102"/>
    </location>
</feature>
<proteinExistence type="predicted"/>
<name>A0A091DA15_FUKDA</name>
<gene>
    <name evidence="2" type="ORF">H920_18962</name>
</gene>
<dbReference type="GO" id="GO:0005737">
    <property type="term" value="C:cytoplasm"/>
    <property type="evidence" value="ECO:0007669"/>
    <property type="project" value="TreeGrafter"/>
</dbReference>
<keyword evidence="3" id="KW-1185">Reference proteome</keyword>